<name>A0ABU9E6H3_9BACT</name>
<evidence type="ECO:0000313" key="3">
    <source>
        <dbReference type="Proteomes" id="UP001484239"/>
    </source>
</evidence>
<keyword evidence="3" id="KW-1185">Reference proteome</keyword>
<comment type="caution">
    <text evidence="2">The sequence shown here is derived from an EMBL/GenBank/DDBJ whole genome shotgun (WGS) entry which is preliminary data.</text>
</comment>
<dbReference type="PROSITE" id="PS51257">
    <property type="entry name" value="PROKAR_LIPOPROTEIN"/>
    <property type="match status" value="1"/>
</dbReference>
<sequence>MDRTLLFRVSILLALLALASCDTGSDPLDLQMADAPTWTGVITEGPIDEVPDPPGKLFWIALDPPGSERVVGAIVRSSSEVIRHTVNGFHTDRAEGLHAGQSVRIWATGVEHLSTPPMVEVERIEVW</sequence>
<dbReference type="Proteomes" id="UP001484239">
    <property type="component" value="Unassembled WGS sequence"/>
</dbReference>
<dbReference type="EMBL" id="JBBHLI010000002">
    <property type="protein sequence ID" value="MEK9500321.1"/>
    <property type="molecule type" value="Genomic_DNA"/>
</dbReference>
<feature type="signal peptide" evidence="1">
    <location>
        <begin position="1"/>
        <end position="19"/>
    </location>
</feature>
<evidence type="ECO:0000313" key="2">
    <source>
        <dbReference type="EMBL" id="MEK9500321.1"/>
    </source>
</evidence>
<feature type="chain" id="PRO_5045334171" evidence="1">
    <location>
        <begin position="20"/>
        <end position="127"/>
    </location>
</feature>
<reference evidence="2 3" key="1">
    <citation type="submission" date="2024-02" db="EMBL/GenBank/DDBJ databases">
        <title>A novel Gemmatimonadota bacterium.</title>
        <authorList>
            <person name="Du Z.-J."/>
            <person name="Ye Y.-Q."/>
        </authorList>
    </citation>
    <scope>NUCLEOTIDE SEQUENCE [LARGE SCALE GENOMIC DNA]</scope>
    <source>
        <strain evidence="2 3">DH-20</strain>
    </source>
</reference>
<gene>
    <name evidence="2" type="ORF">WI372_04975</name>
</gene>
<evidence type="ECO:0000256" key="1">
    <source>
        <dbReference type="SAM" id="SignalP"/>
    </source>
</evidence>
<protein>
    <submittedName>
        <fullName evidence="2">Uncharacterized protein</fullName>
    </submittedName>
</protein>
<organism evidence="2 3">
    <name type="scientific">Gaopeijia maritima</name>
    <dbReference type="NCBI Taxonomy" id="3119007"/>
    <lineage>
        <taxon>Bacteria</taxon>
        <taxon>Pseudomonadati</taxon>
        <taxon>Gemmatimonadota</taxon>
        <taxon>Longimicrobiia</taxon>
        <taxon>Gaopeijiales</taxon>
        <taxon>Gaopeijiaceae</taxon>
        <taxon>Gaopeijia</taxon>
    </lineage>
</organism>
<keyword evidence="1" id="KW-0732">Signal</keyword>
<dbReference type="RefSeq" id="WP_405275131.1">
    <property type="nucleotide sequence ID" value="NZ_CP144380.1"/>
</dbReference>
<proteinExistence type="predicted"/>
<accession>A0ABU9E6H3</accession>